<feature type="compositionally biased region" description="Polar residues" evidence="3">
    <location>
        <begin position="587"/>
        <end position="604"/>
    </location>
</feature>
<evidence type="ECO:0000313" key="5">
    <source>
        <dbReference type="Proteomes" id="UP000827889"/>
    </source>
</evidence>
<feature type="region of interest" description="Disordered" evidence="3">
    <location>
        <begin position="575"/>
        <end position="697"/>
    </location>
</feature>
<feature type="region of interest" description="Disordered" evidence="3">
    <location>
        <begin position="52"/>
        <end position="81"/>
    </location>
</feature>
<feature type="domain" description="K Homology" evidence="4">
    <location>
        <begin position="173"/>
        <end position="268"/>
    </location>
</feature>
<sequence>MNMKVDQSSDIEPAGLKMGGASAASTSSPKVSMFKKSGFVIPKNKLSGSMVPIFRGNKKLGGGDTASEESGKQGQRKTKWGPDLTQDAAVRRARALAYQTRVDQITKQLGSGILEIDENLESLSAAEQPCERSFNHVLDRESTKLLELEKREAIGEILKLNASFKAPPDYKPLLKEDRVLIPVKEYPGYNFIGLIFGPGGDNRKRLEKETGAKIQVYAVKSGTRDKGEMISADGNDSQGSFEEINVHISADTFEKVDAAMSVIELLVTSVSGNPAAASTTSASSPAESKNVPSYLNSSSVDAVPVTSRGHLEDFMGSSQTPPQVQFQYSNPWFANTPHNAPANQFPGFIPSPNASAPSLNSPGHQMPSLFGPRPAPLAAFNSLSQSPSLLPPRQNPSSQYMQNSVMMHPSGVGPPPRNFPSFPQASLPAPPVHSAPMPFSVSQSPQTRMLAIPSFPQLPANATAGPQFDRPLVPAGGPSNMMQVGPPPVPTSINLQPNIASSAPITNASAGSTSLIAGPTYPSAQSTPYSMAVSGSRPAGVPVFSSMPPPMPIQSANSTQGALVPRLTMNPFPGSLPTPSPVPSGSPALSFQSAPSTFTGNMHNFTPIRSPANAAPSPHRPNFGDFTFQPQQPQGALTFSGPGVQTPLPQPTSFRPPIHDSQPITPVLLRPSMGAQTARPQGGPSPIPFPGDLSRFPSFPVLGPTPVSQMGPRNMNLAAQLPDLAGSFPSRPGNPMEAQRTFHGQMNQQPRHHFIHSPSAFPGRPALGPGGRQIYDPFSPTSAPNAPQQHGGNPAIGKRQENDPEYEDLMASVGVK</sequence>
<dbReference type="GeneID" id="115736588"/>
<protein>
    <submittedName>
        <fullName evidence="6">Splicing factor 1</fullName>
    </submittedName>
</protein>
<feature type="region of interest" description="Disordered" evidence="3">
    <location>
        <begin position="274"/>
        <end position="297"/>
    </location>
</feature>
<dbReference type="InterPro" id="IPR004087">
    <property type="entry name" value="KH_dom"/>
</dbReference>
<feature type="region of interest" description="Disordered" evidence="3">
    <location>
        <begin position="1"/>
        <end position="30"/>
    </location>
</feature>
<gene>
    <name evidence="6" type="primary">LOC115736588</name>
</gene>
<dbReference type="PANTHER" id="PTHR11208">
    <property type="entry name" value="RNA-BINDING PROTEIN RELATED"/>
    <property type="match status" value="1"/>
</dbReference>
<dbReference type="Pfam" id="PF22675">
    <property type="entry name" value="KH-I_KHDC4-BBP"/>
    <property type="match status" value="1"/>
</dbReference>
<evidence type="ECO:0000259" key="4">
    <source>
        <dbReference type="SMART" id="SM00322"/>
    </source>
</evidence>
<evidence type="ECO:0000256" key="1">
    <source>
        <dbReference type="ARBA" id="ARBA00022884"/>
    </source>
</evidence>
<keyword evidence="5" id="KW-1185">Reference proteome</keyword>
<dbReference type="Gene3D" id="3.30.1370.10">
    <property type="entry name" value="K Homology domain, type 1"/>
    <property type="match status" value="1"/>
</dbReference>
<dbReference type="AlphaFoldDB" id="A0A8B8NNX6"/>
<dbReference type="GO" id="GO:0048024">
    <property type="term" value="P:regulation of mRNA splicing, via spliceosome"/>
    <property type="evidence" value="ECO:0007669"/>
    <property type="project" value="TreeGrafter"/>
</dbReference>
<dbReference type="SMART" id="SM00322">
    <property type="entry name" value="KH"/>
    <property type="match status" value="1"/>
</dbReference>
<dbReference type="InterPro" id="IPR055256">
    <property type="entry name" value="KH_1_KHDC4/BBP-like"/>
</dbReference>
<evidence type="ECO:0000256" key="3">
    <source>
        <dbReference type="SAM" id="MobiDB-lite"/>
    </source>
</evidence>
<dbReference type="KEGG" id="rarg:115736588"/>
<dbReference type="GO" id="GO:0005634">
    <property type="term" value="C:nucleus"/>
    <property type="evidence" value="ECO:0007669"/>
    <property type="project" value="TreeGrafter"/>
</dbReference>
<feature type="compositionally biased region" description="Polar residues" evidence="3">
    <location>
        <begin position="779"/>
        <end position="791"/>
    </location>
</feature>
<feature type="compositionally biased region" description="Polar residues" evidence="3">
    <location>
        <begin position="628"/>
        <end position="637"/>
    </location>
</feature>
<dbReference type="InterPro" id="IPR045071">
    <property type="entry name" value="BBP-like"/>
</dbReference>
<keyword evidence="1 2" id="KW-0694">RNA-binding</keyword>
<reference evidence="6" key="1">
    <citation type="submission" date="2025-08" db="UniProtKB">
        <authorList>
            <consortium name="RefSeq"/>
        </authorList>
    </citation>
    <scope>IDENTIFICATION</scope>
    <source>
        <tissue evidence="6">Leaf</tissue>
    </source>
</reference>
<dbReference type="RefSeq" id="XP_030524215.2">
    <property type="nucleotide sequence ID" value="XM_030668355.2"/>
</dbReference>
<proteinExistence type="predicted"/>
<organism evidence="5 6">
    <name type="scientific">Rhodamnia argentea</name>
    <dbReference type="NCBI Taxonomy" id="178133"/>
    <lineage>
        <taxon>Eukaryota</taxon>
        <taxon>Viridiplantae</taxon>
        <taxon>Streptophyta</taxon>
        <taxon>Embryophyta</taxon>
        <taxon>Tracheophyta</taxon>
        <taxon>Spermatophyta</taxon>
        <taxon>Magnoliopsida</taxon>
        <taxon>eudicotyledons</taxon>
        <taxon>Gunneridae</taxon>
        <taxon>Pentapetalae</taxon>
        <taxon>rosids</taxon>
        <taxon>malvids</taxon>
        <taxon>Myrtales</taxon>
        <taxon>Myrtaceae</taxon>
        <taxon>Myrtoideae</taxon>
        <taxon>Myrteae</taxon>
        <taxon>Australasian group</taxon>
        <taxon>Rhodamnia</taxon>
    </lineage>
</organism>
<dbReference type="Proteomes" id="UP000827889">
    <property type="component" value="Chromosome 8"/>
</dbReference>
<feature type="compositionally biased region" description="Polar residues" evidence="3">
    <location>
        <begin position="1"/>
        <end position="10"/>
    </location>
</feature>
<accession>A0A8B8NNX6</accession>
<feature type="compositionally biased region" description="Pro residues" evidence="3">
    <location>
        <begin position="575"/>
        <end position="584"/>
    </location>
</feature>
<feature type="region of interest" description="Disordered" evidence="3">
    <location>
        <begin position="384"/>
        <end position="409"/>
    </location>
</feature>
<evidence type="ECO:0000256" key="2">
    <source>
        <dbReference type="PROSITE-ProRule" id="PRU00117"/>
    </source>
</evidence>
<dbReference type="GO" id="GO:0003729">
    <property type="term" value="F:mRNA binding"/>
    <property type="evidence" value="ECO:0007669"/>
    <property type="project" value="TreeGrafter"/>
</dbReference>
<dbReference type="SUPFAM" id="SSF54791">
    <property type="entry name" value="Eukaryotic type KH-domain (KH-domain type I)"/>
    <property type="match status" value="1"/>
</dbReference>
<dbReference type="InterPro" id="IPR036612">
    <property type="entry name" value="KH_dom_type_1_sf"/>
</dbReference>
<evidence type="ECO:0000313" key="6">
    <source>
        <dbReference type="RefSeq" id="XP_030524215.2"/>
    </source>
</evidence>
<name>A0A8B8NNX6_9MYRT</name>
<feature type="region of interest" description="Disordered" evidence="3">
    <location>
        <begin position="749"/>
        <end position="816"/>
    </location>
</feature>
<dbReference type="PROSITE" id="PS50084">
    <property type="entry name" value="KH_TYPE_1"/>
    <property type="match status" value="1"/>
</dbReference>
<dbReference type="PANTHER" id="PTHR11208:SF98">
    <property type="entry name" value="RNA-BINDING KH DOMAIN-CONTAINING PROTEIN"/>
    <property type="match status" value="1"/>
</dbReference>
<feature type="compositionally biased region" description="Low complexity" evidence="3">
    <location>
        <begin position="274"/>
        <end position="288"/>
    </location>
</feature>